<accession>A0A9Q9JCN5</accession>
<evidence type="ECO:0000313" key="2">
    <source>
        <dbReference type="EMBL" id="UXE38826.1"/>
    </source>
</evidence>
<evidence type="ECO:0000313" key="3">
    <source>
        <dbReference type="Proteomes" id="UP001064206"/>
    </source>
</evidence>
<dbReference type="PANTHER" id="PTHR43581">
    <property type="entry name" value="ATP/GTP PHOSPHATASE"/>
    <property type="match status" value="1"/>
</dbReference>
<dbReference type="InterPro" id="IPR003959">
    <property type="entry name" value="ATPase_AAA_core"/>
</dbReference>
<dbReference type="Gene3D" id="3.40.50.300">
    <property type="entry name" value="P-loop containing nucleotide triphosphate hydrolases"/>
    <property type="match status" value="1"/>
</dbReference>
<dbReference type="InterPro" id="IPR051396">
    <property type="entry name" value="Bact_Antivir_Def_Nuclease"/>
</dbReference>
<name>A0A9Q9JCN5_RAOOR</name>
<evidence type="ECO:0000259" key="1">
    <source>
        <dbReference type="Pfam" id="PF13304"/>
    </source>
</evidence>
<feature type="domain" description="ATPase AAA-type core" evidence="1">
    <location>
        <begin position="25"/>
        <end position="327"/>
    </location>
</feature>
<dbReference type="GO" id="GO:0016887">
    <property type="term" value="F:ATP hydrolysis activity"/>
    <property type="evidence" value="ECO:0007669"/>
    <property type="project" value="InterPro"/>
</dbReference>
<sequence length="510" mass="58990">MHIAKIKFTNFKSFKDMSFECNDKFNIIVGENNIGKSTLFEGVSLWKYAYDNLIQEKNKNKFYKASTNYYITYSTLDQIRLVDDIDIFNDPKNSSASICITIKDEQNEFDLEIRFEKPGIKNSYLRIFNSNGSDNDTQFSNFERFSDYIKEKDCTLKDAIYIYQTRPISTIFRDEPFYNNAQIEKKINIGKSHDVLRNKILKTENTQATRVAQKFENLEIRLQKVLGENYILKFKNRNRIDDEYVKITATKENGKELEISLMGSGFLQVLEIFSTIEYMEKNSTGINLILIDEPDSHIHSNLQANLIDELKQQTACQIFVITHNDRLTSKANEGELFYLNQIVKDLGLLSHLEISDYSKVKDGLANVLTAINDGDETPIVITEGKTDQKILTTAWEKLNPGTPMPFKIISSGIQIEEEKRTGCAEAVRRSLEYISTLTDRTIIGLFDNDREGNEQFKGLNRSIFEPHDLQNNSRKHQVKNIYGLILPVPEHRERFVQNNSLTQRVMLPTY</sequence>
<dbReference type="Pfam" id="PF13304">
    <property type="entry name" value="AAA_21"/>
    <property type="match status" value="1"/>
</dbReference>
<dbReference type="SUPFAM" id="SSF52540">
    <property type="entry name" value="P-loop containing nucleoside triphosphate hydrolases"/>
    <property type="match status" value="1"/>
</dbReference>
<dbReference type="Proteomes" id="UP001064206">
    <property type="component" value="Chromosome"/>
</dbReference>
<dbReference type="PANTHER" id="PTHR43581:SF4">
    <property type="entry name" value="ATP_GTP PHOSPHATASE"/>
    <property type="match status" value="1"/>
</dbReference>
<reference evidence="2" key="1">
    <citation type="submission" date="2022-09" db="EMBL/GenBank/DDBJ databases">
        <title>Multidrug resistance Raoultella ornithinolytica Strain MQB_Silv_108.</title>
        <authorList>
            <person name="Quintela-Baluja M."/>
        </authorList>
    </citation>
    <scope>NUCLEOTIDE SEQUENCE</scope>
    <source>
        <strain evidence="2">MQB_Silv_108</strain>
    </source>
</reference>
<dbReference type="EMBL" id="CP104450">
    <property type="protein sequence ID" value="UXE38826.1"/>
    <property type="molecule type" value="Genomic_DNA"/>
</dbReference>
<proteinExistence type="predicted"/>
<gene>
    <name evidence="2" type="ORF">N2J37_03265</name>
</gene>
<organism evidence="2 3">
    <name type="scientific">Raoultella ornithinolytica</name>
    <name type="common">Klebsiella ornithinolytica</name>
    <dbReference type="NCBI Taxonomy" id="54291"/>
    <lineage>
        <taxon>Bacteria</taxon>
        <taxon>Pseudomonadati</taxon>
        <taxon>Pseudomonadota</taxon>
        <taxon>Gammaproteobacteria</taxon>
        <taxon>Enterobacterales</taxon>
        <taxon>Enterobacteriaceae</taxon>
        <taxon>Klebsiella/Raoultella group</taxon>
        <taxon>Raoultella</taxon>
    </lineage>
</organism>
<dbReference type="AlphaFoldDB" id="A0A9Q9JCN5"/>
<protein>
    <submittedName>
        <fullName evidence="2">AAA family ATPase</fullName>
    </submittedName>
</protein>
<dbReference type="RefSeq" id="WP_260990465.1">
    <property type="nucleotide sequence ID" value="NZ_CP104450.1"/>
</dbReference>
<dbReference type="GO" id="GO:0005524">
    <property type="term" value="F:ATP binding"/>
    <property type="evidence" value="ECO:0007669"/>
    <property type="project" value="InterPro"/>
</dbReference>
<dbReference type="InterPro" id="IPR027417">
    <property type="entry name" value="P-loop_NTPase"/>
</dbReference>